<evidence type="ECO:0000313" key="2">
    <source>
        <dbReference type="EMBL" id="ACL20740.1"/>
    </source>
</evidence>
<proteinExistence type="predicted"/>
<protein>
    <recommendedName>
        <fullName evidence="1">TyrR-like helix-turn-helix domain-containing protein</fullName>
    </recommendedName>
</protein>
<organism evidence="2 3">
    <name type="scientific">Desulfitobacterium hafniense (strain DSM 10664 / DCB-2)</name>
    <dbReference type="NCBI Taxonomy" id="272564"/>
    <lineage>
        <taxon>Bacteria</taxon>
        <taxon>Bacillati</taxon>
        <taxon>Bacillota</taxon>
        <taxon>Clostridia</taxon>
        <taxon>Eubacteriales</taxon>
        <taxon>Desulfitobacteriaceae</taxon>
        <taxon>Desulfitobacterium</taxon>
    </lineage>
</organism>
<name>B8FWC8_DESHD</name>
<evidence type="ECO:0000259" key="1">
    <source>
        <dbReference type="Pfam" id="PF18024"/>
    </source>
</evidence>
<dbReference type="EMBL" id="CP001336">
    <property type="protein sequence ID" value="ACL20740.1"/>
    <property type="molecule type" value="Genomic_DNA"/>
</dbReference>
<reference evidence="2 3" key="1">
    <citation type="journal article" date="2012" name="BMC Microbiol.">
        <title>Genome sequence of Desulfitobacterium hafniense DCB-2, a Gram-positive anaerobe capable of dehalogenation and metal reduction.</title>
        <authorList>
            <person name="Kim S.H."/>
            <person name="Harzman C."/>
            <person name="Davis J.K."/>
            <person name="Hutcheson R."/>
            <person name="Broderick J.B."/>
            <person name="Marsh T.L."/>
            <person name="Tiedje J.M."/>
        </authorList>
    </citation>
    <scope>NUCLEOTIDE SEQUENCE [LARGE SCALE GENOMIC DNA]</scope>
    <source>
        <strain evidence="3">DSM 10664 / DCB-2</strain>
    </source>
</reference>
<dbReference type="Proteomes" id="UP000007726">
    <property type="component" value="Chromosome"/>
</dbReference>
<dbReference type="Gene3D" id="1.10.10.60">
    <property type="entry name" value="Homeodomain-like"/>
    <property type="match status" value="1"/>
</dbReference>
<dbReference type="RefSeq" id="WP_015944182.1">
    <property type="nucleotide sequence ID" value="NC_011830.1"/>
</dbReference>
<gene>
    <name evidence="2" type="ordered locus">Dhaf_2714</name>
</gene>
<feature type="domain" description="TyrR-like helix-turn-helix" evidence="1">
    <location>
        <begin position="10"/>
        <end position="45"/>
    </location>
</feature>
<dbReference type="SUPFAM" id="SSF46689">
    <property type="entry name" value="Homeodomain-like"/>
    <property type="match status" value="1"/>
</dbReference>
<dbReference type="GO" id="GO:0003677">
    <property type="term" value="F:DNA binding"/>
    <property type="evidence" value="ECO:0007669"/>
    <property type="project" value="UniProtKB-KW"/>
</dbReference>
<dbReference type="AlphaFoldDB" id="B8FWC8"/>
<dbReference type="KEGG" id="dhd:Dhaf_2714"/>
<sequence length="60" mass="6906">MARPEKNLNENLILDLYKQGYTSREIAKQVGVSPTTVMNRIRKYGTVSVSFSVKRDFIQN</sequence>
<dbReference type="Pfam" id="PF18024">
    <property type="entry name" value="HTH_50"/>
    <property type="match status" value="1"/>
</dbReference>
<evidence type="ECO:0000313" key="3">
    <source>
        <dbReference type="Proteomes" id="UP000007726"/>
    </source>
</evidence>
<dbReference type="InterPro" id="IPR009057">
    <property type="entry name" value="Homeodomain-like_sf"/>
</dbReference>
<dbReference type="InterPro" id="IPR030828">
    <property type="entry name" value="HTH_TyrR"/>
</dbReference>
<accession>B8FWC8</accession>
<dbReference type="HOGENOM" id="CLU_2933837_0_0_9"/>